<comment type="similarity">
    <text evidence="2">Belongs to the AAA ATPase family. BCS1 subfamily.</text>
</comment>
<evidence type="ECO:0000256" key="6">
    <source>
        <dbReference type="ARBA" id="ARBA00022801"/>
    </source>
</evidence>
<gene>
    <name evidence="16" type="ORF">N0V93_000068</name>
</gene>
<keyword evidence="3" id="KW-0812">Transmembrane</keyword>
<comment type="subcellular location">
    <subcellularLocation>
        <location evidence="1">Mitochondrion inner membrane</location>
        <topology evidence="1">Single-pass membrane protein</topology>
    </subcellularLocation>
</comment>
<evidence type="ECO:0000256" key="3">
    <source>
        <dbReference type="ARBA" id="ARBA00022692"/>
    </source>
</evidence>
<dbReference type="AlphaFoldDB" id="A0A9W9D119"/>
<evidence type="ECO:0000259" key="14">
    <source>
        <dbReference type="SMART" id="SM00382"/>
    </source>
</evidence>
<dbReference type="SUPFAM" id="SSF52540">
    <property type="entry name" value="P-loop containing nucleoside triphosphate hydrolases"/>
    <property type="match status" value="1"/>
</dbReference>
<dbReference type="Gene3D" id="3.40.50.300">
    <property type="entry name" value="P-loop containing nucleotide triphosphate hydrolases"/>
    <property type="match status" value="1"/>
</dbReference>
<dbReference type="EMBL" id="JAPEVB010000001">
    <property type="protein sequence ID" value="KAJ4395854.1"/>
    <property type="molecule type" value="Genomic_DNA"/>
</dbReference>
<evidence type="ECO:0000256" key="2">
    <source>
        <dbReference type="ARBA" id="ARBA00007448"/>
    </source>
</evidence>
<evidence type="ECO:0000313" key="17">
    <source>
        <dbReference type="Proteomes" id="UP001140453"/>
    </source>
</evidence>
<dbReference type="PROSITE" id="PS00674">
    <property type="entry name" value="AAA"/>
    <property type="match status" value="1"/>
</dbReference>
<feature type="domain" description="BCS1 N-terminal" evidence="15">
    <location>
        <begin position="65"/>
        <end position="251"/>
    </location>
</feature>
<feature type="compositionally biased region" description="Basic and acidic residues" evidence="13">
    <location>
        <begin position="355"/>
        <end position="364"/>
    </location>
</feature>
<dbReference type="PANTHER" id="PTHR23070">
    <property type="entry name" value="BCS1 AAA-TYPE ATPASE"/>
    <property type="match status" value="1"/>
</dbReference>
<dbReference type="GO" id="GO:0005524">
    <property type="term" value="F:ATP binding"/>
    <property type="evidence" value="ECO:0007669"/>
    <property type="project" value="UniProtKB-KW"/>
</dbReference>
<dbReference type="Pfam" id="PF00004">
    <property type="entry name" value="AAA"/>
    <property type="match status" value="2"/>
</dbReference>
<evidence type="ECO:0000256" key="8">
    <source>
        <dbReference type="ARBA" id="ARBA00022989"/>
    </source>
</evidence>
<evidence type="ECO:0000256" key="9">
    <source>
        <dbReference type="ARBA" id="ARBA00023128"/>
    </source>
</evidence>
<keyword evidence="4 12" id="KW-0547">Nucleotide-binding</keyword>
<dbReference type="Pfam" id="PF25426">
    <property type="entry name" value="AAA_lid_BCS1"/>
    <property type="match status" value="1"/>
</dbReference>
<keyword evidence="5" id="KW-0999">Mitochondrion inner membrane</keyword>
<dbReference type="InterPro" id="IPR003593">
    <property type="entry name" value="AAA+_ATPase"/>
</dbReference>
<evidence type="ECO:0000259" key="15">
    <source>
        <dbReference type="SMART" id="SM01024"/>
    </source>
</evidence>
<evidence type="ECO:0000256" key="4">
    <source>
        <dbReference type="ARBA" id="ARBA00022741"/>
    </source>
</evidence>
<evidence type="ECO:0000256" key="10">
    <source>
        <dbReference type="ARBA" id="ARBA00023136"/>
    </source>
</evidence>
<evidence type="ECO:0008006" key="18">
    <source>
        <dbReference type="Google" id="ProtNLM"/>
    </source>
</evidence>
<dbReference type="InterPro" id="IPR014851">
    <property type="entry name" value="BCS1_N"/>
</dbReference>
<accession>A0A9W9D119</accession>
<feature type="region of interest" description="Disordered" evidence="13">
    <location>
        <begin position="352"/>
        <end position="400"/>
    </location>
</feature>
<dbReference type="OrthoDB" id="10251412at2759"/>
<dbReference type="InterPro" id="IPR050747">
    <property type="entry name" value="Mitochondrial_chaperone_BCS1"/>
</dbReference>
<evidence type="ECO:0000256" key="7">
    <source>
        <dbReference type="ARBA" id="ARBA00022840"/>
    </source>
</evidence>
<dbReference type="InterPro" id="IPR003960">
    <property type="entry name" value="ATPase_AAA_CS"/>
</dbReference>
<evidence type="ECO:0000256" key="5">
    <source>
        <dbReference type="ARBA" id="ARBA00022792"/>
    </source>
</evidence>
<dbReference type="InterPro" id="IPR057495">
    <property type="entry name" value="AAA_lid_BCS1"/>
</dbReference>
<keyword evidence="10" id="KW-0472">Membrane</keyword>
<keyword evidence="9" id="KW-0496">Mitochondrion</keyword>
<reference evidence="16" key="1">
    <citation type="submission" date="2022-10" db="EMBL/GenBank/DDBJ databases">
        <title>Tapping the CABI collections for fungal endophytes: first genome assemblies for Collariella, Neodidymelliopsis, Ascochyta clinopodiicola, Didymella pomorum, Didymosphaeria variabile, Neocosmospora piperis and Neocucurbitaria cava.</title>
        <authorList>
            <person name="Hill R."/>
        </authorList>
    </citation>
    <scope>NUCLEOTIDE SEQUENCE</scope>
    <source>
        <strain evidence="16">IMI 355082</strain>
    </source>
</reference>
<dbReference type="GO" id="GO:0016887">
    <property type="term" value="F:ATP hydrolysis activity"/>
    <property type="evidence" value="ECO:0007669"/>
    <property type="project" value="InterPro"/>
</dbReference>
<dbReference type="SMART" id="SM00382">
    <property type="entry name" value="AAA"/>
    <property type="match status" value="1"/>
</dbReference>
<organism evidence="16 17">
    <name type="scientific">Gnomoniopsis smithogilvyi</name>
    <dbReference type="NCBI Taxonomy" id="1191159"/>
    <lineage>
        <taxon>Eukaryota</taxon>
        <taxon>Fungi</taxon>
        <taxon>Dikarya</taxon>
        <taxon>Ascomycota</taxon>
        <taxon>Pezizomycotina</taxon>
        <taxon>Sordariomycetes</taxon>
        <taxon>Sordariomycetidae</taxon>
        <taxon>Diaporthales</taxon>
        <taxon>Gnomoniaceae</taxon>
        <taxon>Gnomoniopsis</taxon>
    </lineage>
</organism>
<keyword evidence="6" id="KW-0378">Hydrolase</keyword>
<dbReference type="PRINTS" id="PR00830">
    <property type="entry name" value="ENDOLAPTASE"/>
</dbReference>
<comment type="caution">
    <text evidence="16">The sequence shown here is derived from an EMBL/GenBank/DDBJ whole genome shotgun (WGS) entry which is preliminary data.</text>
</comment>
<keyword evidence="8" id="KW-1133">Transmembrane helix</keyword>
<evidence type="ECO:0000256" key="1">
    <source>
        <dbReference type="ARBA" id="ARBA00004434"/>
    </source>
</evidence>
<dbReference type="GO" id="GO:0005743">
    <property type="term" value="C:mitochondrial inner membrane"/>
    <property type="evidence" value="ECO:0007669"/>
    <property type="project" value="UniProtKB-SubCell"/>
</dbReference>
<dbReference type="Proteomes" id="UP001140453">
    <property type="component" value="Unassembled WGS sequence"/>
</dbReference>
<evidence type="ECO:0000256" key="11">
    <source>
        <dbReference type="ARBA" id="ARBA00048778"/>
    </source>
</evidence>
<feature type="domain" description="AAA+ ATPase" evidence="14">
    <location>
        <begin position="284"/>
        <end position="454"/>
    </location>
</feature>
<comment type="catalytic activity">
    <reaction evidence="11">
        <text>ATP + H2O = ADP + phosphate + H(+)</text>
        <dbReference type="Rhea" id="RHEA:13065"/>
        <dbReference type="ChEBI" id="CHEBI:15377"/>
        <dbReference type="ChEBI" id="CHEBI:15378"/>
        <dbReference type="ChEBI" id="CHEBI:30616"/>
        <dbReference type="ChEBI" id="CHEBI:43474"/>
        <dbReference type="ChEBI" id="CHEBI:456216"/>
    </reaction>
    <physiologicalReaction direction="left-to-right" evidence="11">
        <dbReference type="Rhea" id="RHEA:13066"/>
    </physiologicalReaction>
</comment>
<sequence>MESLPSFQSLSSMAIGPVLMMNWRSIVAYFPAVEQFINDVSVDMLVQLVLGTRLGLSGLGLFSTLLLAHLAYSAWRAARTLALGSCYTKCSVSQDNSMYEEILEWITRNPRFQSISTGRIKFRYDSEFEVPDTEGEIDISRMVDEIAPDFQPEINKIQFWMDGSYYWFRERKEKKLEYHGKEAPDNYIDIYCFNWRRSITPLKNLLVTILKEDAARNSKKTKIFHPGVSWYDSRIHWERERQRLRRPLSTVILDQKQKDTIIDDIRNFLTRSGVLWYQEKGLPLRLGYLFSGPPGTGKSSLAFALASTFGLPVYMINLSSPKLNDSDIESLFLKLPRHCIVLLEDVDATQPLSRDLPKDKKSGVEEEEEDNAVDNASSDGEDNLPPPPPGLPKAPGTKKRGNAVTLSGLLNTIDGVGASEGRILIMTTNHIESLDEALIRTGRADRIITFTNATKSQARDMFVNAYSGTRWGQHMSRETRLKHPEMEDWTDEEIRDLAEEFSATIHDEEFSPALIQQYFKDFRAEPRRAVKELEEWMKDTRGYRKPSLDYDLKGVVETLKMKRAQENVCPDTPPDTPKEG</sequence>
<keyword evidence="17" id="KW-1185">Reference proteome</keyword>
<protein>
    <recommendedName>
        <fullName evidence="18">Mitochondrial chaperone BCS1</fullName>
    </recommendedName>
</protein>
<evidence type="ECO:0000313" key="16">
    <source>
        <dbReference type="EMBL" id="KAJ4395854.1"/>
    </source>
</evidence>
<evidence type="ECO:0000256" key="13">
    <source>
        <dbReference type="SAM" id="MobiDB-lite"/>
    </source>
</evidence>
<evidence type="ECO:0000256" key="12">
    <source>
        <dbReference type="RuleBase" id="RU003651"/>
    </source>
</evidence>
<dbReference type="SMART" id="SM01024">
    <property type="entry name" value="BCS1_N"/>
    <property type="match status" value="1"/>
</dbReference>
<keyword evidence="7 12" id="KW-0067">ATP-binding</keyword>
<dbReference type="InterPro" id="IPR027417">
    <property type="entry name" value="P-loop_NTPase"/>
</dbReference>
<dbReference type="Pfam" id="PF08740">
    <property type="entry name" value="BCS1_N"/>
    <property type="match status" value="1"/>
</dbReference>
<dbReference type="InterPro" id="IPR003959">
    <property type="entry name" value="ATPase_AAA_core"/>
</dbReference>
<proteinExistence type="inferred from homology"/>
<name>A0A9W9D119_9PEZI</name>